<dbReference type="AlphaFoldDB" id="A0A4D9F4H6"/>
<sequence length="81" mass="9449">MMDLQQRKGLEHNKLLEFCCREHISYICCVCLASHKTCTTSHPVQEAEAEKESHLKNRLTELYNQGEKASQALDEVRMQQR</sequence>
<keyword evidence="2" id="KW-1185">Reference proteome</keyword>
<protein>
    <submittedName>
        <fullName evidence="1">Mitogen-activated protein kinase 14</fullName>
    </submittedName>
</protein>
<accession>A0A4D9F4H6</accession>
<dbReference type="Proteomes" id="UP000297703">
    <property type="component" value="Unassembled WGS sequence"/>
</dbReference>
<dbReference type="Gene3D" id="3.30.160.60">
    <property type="entry name" value="Classic Zinc Finger"/>
    <property type="match status" value="1"/>
</dbReference>
<evidence type="ECO:0000313" key="1">
    <source>
        <dbReference type="EMBL" id="TFK14298.1"/>
    </source>
</evidence>
<evidence type="ECO:0000313" key="2">
    <source>
        <dbReference type="Proteomes" id="UP000297703"/>
    </source>
</evidence>
<name>A0A4D9F4H6_9SAUR</name>
<dbReference type="EMBL" id="QXTE01000011">
    <property type="protein sequence ID" value="TFK14298.1"/>
    <property type="molecule type" value="Genomic_DNA"/>
</dbReference>
<gene>
    <name evidence="1" type="ORF">DR999_PMT02099</name>
</gene>
<dbReference type="OrthoDB" id="6270329at2759"/>
<keyword evidence="1" id="KW-0808">Transferase</keyword>
<comment type="caution">
    <text evidence="1">The sequence shown here is derived from an EMBL/GenBank/DDBJ whole genome shotgun (WGS) entry which is preliminary data.</text>
</comment>
<dbReference type="STRING" id="55544.A0A4D9F4H6"/>
<dbReference type="GO" id="GO:0016301">
    <property type="term" value="F:kinase activity"/>
    <property type="evidence" value="ECO:0007669"/>
    <property type="project" value="UniProtKB-KW"/>
</dbReference>
<reference evidence="1 2" key="1">
    <citation type="submission" date="2019-04" db="EMBL/GenBank/DDBJ databases">
        <title>Draft genome of the big-headed turtle Platysternon megacephalum.</title>
        <authorList>
            <person name="Gong S."/>
        </authorList>
    </citation>
    <scope>NUCLEOTIDE SEQUENCE [LARGE SCALE GENOMIC DNA]</scope>
    <source>
        <strain evidence="1">DO16091913</strain>
        <tissue evidence="1">Muscle</tissue>
    </source>
</reference>
<keyword evidence="1" id="KW-0418">Kinase</keyword>
<organism evidence="1 2">
    <name type="scientific">Platysternon megacephalum</name>
    <name type="common">big-headed turtle</name>
    <dbReference type="NCBI Taxonomy" id="55544"/>
    <lineage>
        <taxon>Eukaryota</taxon>
        <taxon>Metazoa</taxon>
        <taxon>Chordata</taxon>
        <taxon>Craniata</taxon>
        <taxon>Vertebrata</taxon>
        <taxon>Euteleostomi</taxon>
        <taxon>Archelosauria</taxon>
        <taxon>Testudinata</taxon>
        <taxon>Testudines</taxon>
        <taxon>Cryptodira</taxon>
        <taxon>Durocryptodira</taxon>
        <taxon>Testudinoidea</taxon>
        <taxon>Platysternidae</taxon>
        <taxon>Platysternon</taxon>
    </lineage>
</organism>
<proteinExistence type="predicted"/>
<reference evidence="1 2" key="2">
    <citation type="submission" date="2019-04" db="EMBL/GenBank/DDBJ databases">
        <title>The genome sequence of big-headed turtle.</title>
        <authorList>
            <person name="Gong S."/>
        </authorList>
    </citation>
    <scope>NUCLEOTIDE SEQUENCE [LARGE SCALE GENOMIC DNA]</scope>
    <source>
        <strain evidence="1">DO16091913</strain>
        <tissue evidence="1">Muscle</tissue>
    </source>
</reference>